<dbReference type="AlphaFoldDB" id="A0A8B7MUU8"/>
<dbReference type="GO" id="GO:0071051">
    <property type="term" value="P:poly(A)-dependent snoRNA 3'-end processing"/>
    <property type="evidence" value="ECO:0007669"/>
    <property type="project" value="TreeGrafter"/>
</dbReference>
<protein>
    <submittedName>
        <fullName evidence="6">Exosome complex exonuclease RRP46 homolog</fullName>
    </submittedName>
</protein>
<keyword evidence="5" id="KW-1185">Reference proteome</keyword>
<reference evidence="6" key="2">
    <citation type="submission" date="2025-08" db="UniProtKB">
        <authorList>
            <consortium name="RefSeq"/>
        </authorList>
    </citation>
    <scope>IDENTIFICATION</scope>
    <source>
        <tissue evidence="6">Young leaves</tissue>
    </source>
</reference>
<dbReference type="Proteomes" id="UP000228380">
    <property type="component" value="Chromosome 2"/>
</dbReference>
<dbReference type="InterPro" id="IPR020568">
    <property type="entry name" value="Ribosomal_Su5_D2-typ_SF"/>
</dbReference>
<keyword evidence="4" id="KW-0539">Nucleus</keyword>
<keyword evidence="6" id="KW-0540">Nuclease</keyword>
<evidence type="ECO:0000256" key="2">
    <source>
        <dbReference type="ARBA" id="ARBA00022552"/>
    </source>
</evidence>
<proteinExistence type="predicted"/>
<evidence type="ECO:0000313" key="5">
    <source>
        <dbReference type="Proteomes" id="UP000228380"/>
    </source>
</evidence>
<sequence>MLLLNIYVKVAGDDGAILPCTINASCAALVDAGICLKHLSGAICCGLTDSGSVILDQTKAEEAKMQSFAYLVFPNSPLSILKHRHLWLMNLES</sequence>
<organism evidence="5 6">
    <name type="scientific">Phoenix dactylifera</name>
    <name type="common">Date palm</name>
    <dbReference type="NCBI Taxonomy" id="42345"/>
    <lineage>
        <taxon>Eukaryota</taxon>
        <taxon>Viridiplantae</taxon>
        <taxon>Streptophyta</taxon>
        <taxon>Embryophyta</taxon>
        <taxon>Tracheophyta</taxon>
        <taxon>Spermatophyta</taxon>
        <taxon>Magnoliopsida</taxon>
        <taxon>Liliopsida</taxon>
        <taxon>Arecaceae</taxon>
        <taxon>Coryphoideae</taxon>
        <taxon>Phoeniceae</taxon>
        <taxon>Phoenix</taxon>
    </lineage>
</organism>
<accession>A0A8B7MUU8</accession>
<evidence type="ECO:0000313" key="6">
    <source>
        <dbReference type="RefSeq" id="XP_017699442.2"/>
    </source>
</evidence>
<dbReference type="GO" id="GO:0004527">
    <property type="term" value="F:exonuclease activity"/>
    <property type="evidence" value="ECO:0007669"/>
    <property type="project" value="UniProtKB-KW"/>
</dbReference>
<dbReference type="GO" id="GO:0000176">
    <property type="term" value="C:nuclear exosome (RNase complex)"/>
    <property type="evidence" value="ECO:0007669"/>
    <property type="project" value="TreeGrafter"/>
</dbReference>
<dbReference type="RefSeq" id="XP_017699442.2">
    <property type="nucleotide sequence ID" value="XM_017843953.3"/>
</dbReference>
<dbReference type="GO" id="GO:0003723">
    <property type="term" value="F:RNA binding"/>
    <property type="evidence" value="ECO:0007669"/>
    <property type="project" value="TreeGrafter"/>
</dbReference>
<dbReference type="OrthoDB" id="27298at2759"/>
<evidence type="ECO:0000256" key="1">
    <source>
        <dbReference type="ARBA" id="ARBA00004123"/>
    </source>
</evidence>
<keyword evidence="2" id="KW-0698">rRNA processing</keyword>
<keyword evidence="3" id="KW-0271">Exosome</keyword>
<dbReference type="InterPro" id="IPR050080">
    <property type="entry name" value="RNase_PH"/>
</dbReference>
<dbReference type="Gene3D" id="3.30.230.70">
    <property type="entry name" value="GHMP Kinase, N-terminal domain"/>
    <property type="match status" value="1"/>
</dbReference>
<gene>
    <name evidence="6" type="primary">LOC108511475</name>
</gene>
<dbReference type="GO" id="GO:0016075">
    <property type="term" value="P:rRNA catabolic process"/>
    <property type="evidence" value="ECO:0007669"/>
    <property type="project" value="TreeGrafter"/>
</dbReference>
<dbReference type="PANTHER" id="PTHR11953">
    <property type="entry name" value="EXOSOME COMPLEX COMPONENT"/>
    <property type="match status" value="1"/>
</dbReference>
<dbReference type="GO" id="GO:0071028">
    <property type="term" value="P:nuclear mRNA surveillance"/>
    <property type="evidence" value="ECO:0007669"/>
    <property type="project" value="TreeGrafter"/>
</dbReference>
<dbReference type="GO" id="GO:0034475">
    <property type="term" value="P:U4 snRNA 3'-end processing"/>
    <property type="evidence" value="ECO:0007669"/>
    <property type="project" value="TreeGrafter"/>
</dbReference>
<comment type="subcellular location">
    <subcellularLocation>
        <location evidence="1">Nucleus</location>
    </subcellularLocation>
</comment>
<dbReference type="PANTHER" id="PTHR11953:SF1">
    <property type="entry name" value="EXOSOME COMPLEX COMPONENT RRP46"/>
    <property type="match status" value="1"/>
</dbReference>
<dbReference type="GeneID" id="108511475"/>
<reference evidence="5" key="1">
    <citation type="journal article" date="2019" name="Nat. Commun.">
        <title>Genome-wide association mapping of date palm fruit traits.</title>
        <authorList>
            <person name="Hazzouri K.M."/>
            <person name="Gros-Balthazard M."/>
            <person name="Flowers J.M."/>
            <person name="Copetti D."/>
            <person name="Lemansour A."/>
            <person name="Lebrun M."/>
            <person name="Masmoudi K."/>
            <person name="Ferrand S."/>
            <person name="Dhar M.I."/>
            <person name="Fresquez Z.A."/>
            <person name="Rosas U."/>
            <person name="Zhang J."/>
            <person name="Talag J."/>
            <person name="Lee S."/>
            <person name="Kudrna D."/>
            <person name="Powell R.F."/>
            <person name="Leitch I.J."/>
            <person name="Krueger R.R."/>
            <person name="Wing R.A."/>
            <person name="Amiri K.M.A."/>
            <person name="Purugganan M.D."/>
        </authorList>
    </citation>
    <scope>NUCLEOTIDE SEQUENCE [LARGE SCALE GENOMIC DNA]</scope>
    <source>
        <strain evidence="5">cv. Khalas</strain>
    </source>
</reference>
<dbReference type="InterPro" id="IPR027408">
    <property type="entry name" value="PNPase/RNase_PH_dom_sf"/>
</dbReference>
<keyword evidence="6" id="KW-0378">Hydrolase</keyword>
<evidence type="ECO:0000256" key="4">
    <source>
        <dbReference type="ARBA" id="ARBA00023242"/>
    </source>
</evidence>
<dbReference type="GO" id="GO:0000177">
    <property type="term" value="C:cytoplasmic exosome (RNase complex)"/>
    <property type="evidence" value="ECO:0007669"/>
    <property type="project" value="TreeGrafter"/>
</dbReference>
<dbReference type="SUPFAM" id="SSF54211">
    <property type="entry name" value="Ribosomal protein S5 domain 2-like"/>
    <property type="match status" value="1"/>
</dbReference>
<dbReference type="GO" id="GO:0006364">
    <property type="term" value="P:rRNA processing"/>
    <property type="evidence" value="ECO:0007669"/>
    <property type="project" value="UniProtKB-KW"/>
</dbReference>
<dbReference type="KEGG" id="pda:108511475"/>
<dbReference type="GO" id="GO:0005730">
    <property type="term" value="C:nucleolus"/>
    <property type="evidence" value="ECO:0007669"/>
    <property type="project" value="TreeGrafter"/>
</dbReference>
<name>A0A8B7MUU8_PHODC</name>
<keyword evidence="6" id="KW-0269">Exonuclease</keyword>
<evidence type="ECO:0000256" key="3">
    <source>
        <dbReference type="ARBA" id="ARBA00022835"/>
    </source>
</evidence>